<organism evidence="1 2">
    <name type="scientific">Albugo candida</name>
    <dbReference type="NCBI Taxonomy" id="65357"/>
    <lineage>
        <taxon>Eukaryota</taxon>
        <taxon>Sar</taxon>
        <taxon>Stramenopiles</taxon>
        <taxon>Oomycota</taxon>
        <taxon>Peronosporomycetes</taxon>
        <taxon>Albuginales</taxon>
        <taxon>Albuginaceae</taxon>
        <taxon>Albugo</taxon>
    </lineage>
</organism>
<accession>A0A024GN40</accession>
<gene>
    <name evidence="1" type="ORF">BN9_092070</name>
</gene>
<dbReference type="STRING" id="65357.A0A024GN40"/>
<dbReference type="AlphaFoldDB" id="A0A024GN40"/>
<sequence length="133" mass="15589">MAAVLFRTSQTLKLKKICWKRQSPRGDISSYFTPNFIRNFFGGSKMIRKEKLRLHMEWIGRDSFESTCLSFESTCLSFARTILRHARKSFLFMDVYRKDLTGKAAEYALKKYRSHRRVPDSVHRDSNALVATV</sequence>
<evidence type="ECO:0000313" key="1">
    <source>
        <dbReference type="EMBL" id="CCI48145.1"/>
    </source>
</evidence>
<dbReference type="InParanoid" id="A0A024GN40"/>
<dbReference type="Proteomes" id="UP000053237">
    <property type="component" value="Unassembled WGS sequence"/>
</dbReference>
<keyword evidence="2" id="KW-1185">Reference proteome</keyword>
<dbReference type="EMBL" id="CAIX01000206">
    <property type="protein sequence ID" value="CCI48145.1"/>
    <property type="molecule type" value="Genomic_DNA"/>
</dbReference>
<dbReference type="OrthoDB" id="10044727at2759"/>
<name>A0A024GN40_9STRA</name>
<reference evidence="1 2" key="1">
    <citation type="submission" date="2012-05" db="EMBL/GenBank/DDBJ databases">
        <title>Recombination and specialization in a pathogen metapopulation.</title>
        <authorList>
            <person name="Gardiner A."/>
            <person name="Kemen E."/>
            <person name="Schultz-Larsen T."/>
            <person name="MacLean D."/>
            <person name="Van Oosterhout C."/>
            <person name="Jones J.D.G."/>
        </authorList>
    </citation>
    <scope>NUCLEOTIDE SEQUENCE [LARGE SCALE GENOMIC DNA]</scope>
    <source>
        <strain evidence="1 2">Ac Nc2</strain>
    </source>
</reference>
<proteinExistence type="predicted"/>
<comment type="caution">
    <text evidence="1">The sequence shown here is derived from an EMBL/GenBank/DDBJ whole genome shotgun (WGS) entry which is preliminary data.</text>
</comment>
<protein>
    <submittedName>
        <fullName evidence="1">Uncharacterized protein</fullName>
    </submittedName>
</protein>
<evidence type="ECO:0000313" key="2">
    <source>
        <dbReference type="Proteomes" id="UP000053237"/>
    </source>
</evidence>